<dbReference type="EnsemblPlants" id="Kaladp0034s0132.1.v1.1">
    <property type="protein sequence ID" value="Kaladp0034s0132.1.v1.1.CDS.1"/>
    <property type="gene ID" value="Kaladp0034s0132.v1.1"/>
</dbReference>
<dbReference type="AlphaFoldDB" id="A0A7N0TF00"/>
<proteinExistence type="predicted"/>
<dbReference type="Gramene" id="Kaladp0034s0132.1.v1.1">
    <property type="protein sequence ID" value="Kaladp0034s0132.1.v1.1.CDS.1"/>
    <property type="gene ID" value="Kaladp0034s0132.v1.1"/>
</dbReference>
<organism evidence="1 2">
    <name type="scientific">Kalanchoe fedtschenkoi</name>
    <name type="common">Lavender scallops</name>
    <name type="synonym">South American air plant</name>
    <dbReference type="NCBI Taxonomy" id="63787"/>
    <lineage>
        <taxon>Eukaryota</taxon>
        <taxon>Viridiplantae</taxon>
        <taxon>Streptophyta</taxon>
        <taxon>Embryophyta</taxon>
        <taxon>Tracheophyta</taxon>
        <taxon>Spermatophyta</taxon>
        <taxon>Magnoliopsida</taxon>
        <taxon>eudicotyledons</taxon>
        <taxon>Gunneridae</taxon>
        <taxon>Pentapetalae</taxon>
        <taxon>Saxifragales</taxon>
        <taxon>Crassulaceae</taxon>
        <taxon>Kalanchoe</taxon>
    </lineage>
</organism>
<evidence type="ECO:0000313" key="1">
    <source>
        <dbReference type="EnsemblPlants" id="Kaladp0034s0132.1.v1.1.CDS.1"/>
    </source>
</evidence>
<name>A0A7N0TF00_KALFE</name>
<accession>A0A7N0TF00</accession>
<dbReference type="Proteomes" id="UP000594263">
    <property type="component" value="Unplaced"/>
</dbReference>
<keyword evidence="2" id="KW-1185">Reference proteome</keyword>
<reference evidence="1" key="1">
    <citation type="submission" date="2021-01" db="UniProtKB">
        <authorList>
            <consortium name="EnsemblPlants"/>
        </authorList>
    </citation>
    <scope>IDENTIFICATION</scope>
</reference>
<protein>
    <submittedName>
        <fullName evidence="1">Uncharacterized protein</fullName>
    </submittedName>
</protein>
<evidence type="ECO:0000313" key="2">
    <source>
        <dbReference type="Proteomes" id="UP000594263"/>
    </source>
</evidence>
<sequence>MYRGHEEEITKQEESAAAWLLLLPDNFCWFSLVTMLSHSIYFCCSSVYSVKKSCISISLISTFVVIAILNCCSETSNPFCQIQ</sequence>